<evidence type="ECO:0000313" key="3">
    <source>
        <dbReference type="Proteomes" id="UP001141950"/>
    </source>
</evidence>
<organism evidence="2 3">
    <name type="scientific">Paenibacillus soyae</name>
    <dbReference type="NCBI Taxonomy" id="2969249"/>
    <lineage>
        <taxon>Bacteria</taxon>
        <taxon>Bacillati</taxon>
        <taxon>Bacillota</taxon>
        <taxon>Bacilli</taxon>
        <taxon>Bacillales</taxon>
        <taxon>Paenibacillaceae</taxon>
        <taxon>Paenibacillus</taxon>
    </lineage>
</organism>
<proteinExistence type="predicted"/>
<sequence>MDQKLKDRLQEESRYPDSLKEDLWAQIESQLEALPPGMTEQSRTLSRSLEHDNKKRRVSRMKIVKVSTGIAAAVIAVTAFLALPAGTAFMKSIQDWFAPEKEIEIELEGDKETTQGQVHVDQESRYAIYYDKERYKLVQENDKDVITTIDLLPAEYPEVSLTIEQNVSKKPEELASEIAGQLASQYSDVREIEQVTDPVNGYWIHAIDGSDRLSPVIDVYIVSNEQQGSFILTSRFFLEAAEGHGSRFTQTLKEFQVLKPE</sequence>
<evidence type="ECO:0000313" key="2">
    <source>
        <dbReference type="EMBL" id="MCR2807222.1"/>
    </source>
</evidence>
<dbReference type="EMBL" id="JANIPJ010000024">
    <property type="protein sequence ID" value="MCR2807222.1"/>
    <property type="molecule type" value="Genomic_DNA"/>
</dbReference>
<keyword evidence="3" id="KW-1185">Reference proteome</keyword>
<gene>
    <name evidence="2" type="ORF">NQZ67_25375</name>
</gene>
<dbReference type="Proteomes" id="UP001141950">
    <property type="component" value="Unassembled WGS sequence"/>
</dbReference>
<feature type="transmembrane region" description="Helical" evidence="1">
    <location>
        <begin position="63"/>
        <end position="83"/>
    </location>
</feature>
<comment type="caution">
    <text evidence="2">The sequence shown here is derived from an EMBL/GenBank/DDBJ whole genome shotgun (WGS) entry which is preliminary data.</text>
</comment>
<keyword evidence="1" id="KW-0812">Transmembrane</keyword>
<accession>A0A9X2N175</accession>
<dbReference type="AlphaFoldDB" id="A0A9X2N175"/>
<name>A0A9X2N175_9BACL</name>
<keyword evidence="1" id="KW-0472">Membrane</keyword>
<dbReference type="RefSeq" id="WP_257451488.1">
    <property type="nucleotide sequence ID" value="NZ_JANIPJ010000024.1"/>
</dbReference>
<protein>
    <submittedName>
        <fullName evidence="2">Uncharacterized protein</fullName>
    </submittedName>
</protein>
<keyword evidence="1" id="KW-1133">Transmembrane helix</keyword>
<reference evidence="2" key="1">
    <citation type="submission" date="2022-08" db="EMBL/GenBank/DDBJ databases">
        <title>The genomic sequence of strain Paenibacillus sp. SCIV0701.</title>
        <authorList>
            <person name="Zhao H."/>
        </authorList>
    </citation>
    <scope>NUCLEOTIDE SEQUENCE</scope>
    <source>
        <strain evidence="2">SCIV0701</strain>
    </source>
</reference>
<evidence type="ECO:0000256" key="1">
    <source>
        <dbReference type="SAM" id="Phobius"/>
    </source>
</evidence>